<comment type="caution">
    <text evidence="1">The sequence shown here is derived from an EMBL/GenBank/DDBJ whole genome shotgun (WGS) entry which is preliminary data.</text>
</comment>
<protein>
    <submittedName>
        <fullName evidence="1">Uncharacterized protein</fullName>
    </submittedName>
</protein>
<dbReference type="AlphaFoldDB" id="A0A645JJL5"/>
<sequence>MRGRFVGVSRHDRHAYFTEMGYDRNHMASAFDYSLNQFVPDVAQTFRRCKHPGSHRLRNVQPVLVASVQHK</sequence>
<evidence type="ECO:0000313" key="1">
    <source>
        <dbReference type="EMBL" id="MPN63432.1"/>
    </source>
</evidence>
<gene>
    <name evidence="1" type="ORF">SDC9_211191</name>
</gene>
<dbReference type="EMBL" id="VSSQ01142867">
    <property type="protein sequence ID" value="MPN63432.1"/>
    <property type="molecule type" value="Genomic_DNA"/>
</dbReference>
<name>A0A645JJL5_9ZZZZ</name>
<organism evidence="1">
    <name type="scientific">bioreactor metagenome</name>
    <dbReference type="NCBI Taxonomy" id="1076179"/>
    <lineage>
        <taxon>unclassified sequences</taxon>
        <taxon>metagenomes</taxon>
        <taxon>ecological metagenomes</taxon>
    </lineage>
</organism>
<reference evidence="1" key="1">
    <citation type="submission" date="2019-08" db="EMBL/GenBank/DDBJ databases">
        <authorList>
            <person name="Kucharzyk K."/>
            <person name="Murdoch R.W."/>
            <person name="Higgins S."/>
            <person name="Loffler F."/>
        </authorList>
    </citation>
    <scope>NUCLEOTIDE SEQUENCE</scope>
</reference>
<accession>A0A645JJL5</accession>
<proteinExistence type="predicted"/>